<dbReference type="Proteomes" id="UP000249493">
    <property type="component" value="Unassembled WGS sequence"/>
</dbReference>
<protein>
    <submittedName>
        <fullName evidence="1">Uncharacterized protein</fullName>
    </submittedName>
</protein>
<dbReference type="RefSeq" id="WP_111281896.1">
    <property type="nucleotide sequence ID" value="NZ_QLIN01000002.1"/>
</dbReference>
<dbReference type="AlphaFoldDB" id="A0A327NCK4"/>
<proteinExistence type="predicted"/>
<dbReference type="EMBL" id="QLIN01000002">
    <property type="protein sequence ID" value="RAI71904.1"/>
    <property type="molecule type" value="Genomic_DNA"/>
</dbReference>
<gene>
    <name evidence="1" type="ORF">DOZ80_08710</name>
</gene>
<reference evidence="1 2" key="1">
    <citation type="submission" date="2018-06" db="EMBL/GenBank/DDBJ databases">
        <authorList>
            <person name="Zhirakovskaya E."/>
        </authorList>
    </citation>
    <scope>NUCLEOTIDE SEQUENCE [LARGE SCALE GENOMIC DNA]</scope>
    <source>
        <strain evidence="1 2">LY3</strain>
    </source>
</reference>
<accession>A0A327NCK4</accession>
<name>A0A327NCK4_PSEFL</name>
<evidence type="ECO:0000313" key="2">
    <source>
        <dbReference type="Proteomes" id="UP000249493"/>
    </source>
</evidence>
<sequence length="144" mass="16287">MFITNRQAEVTGSVSMLEPGHQGWHFVQKHQMTPWFHTTIARCEDGLEIHDVMFVDSVQTLTSILELAGIGVQVKAVHLVSPGWINGTDDWRMDMLLEVAKSQDGTSLRYTLKDGRRFYYPEARPEVSTTYCVQVFPKPTTDGA</sequence>
<evidence type="ECO:0000313" key="1">
    <source>
        <dbReference type="EMBL" id="RAI71904.1"/>
    </source>
</evidence>
<organism evidence="1 2">
    <name type="scientific">Pseudomonas fluorescens</name>
    <dbReference type="NCBI Taxonomy" id="294"/>
    <lineage>
        <taxon>Bacteria</taxon>
        <taxon>Pseudomonadati</taxon>
        <taxon>Pseudomonadota</taxon>
        <taxon>Gammaproteobacteria</taxon>
        <taxon>Pseudomonadales</taxon>
        <taxon>Pseudomonadaceae</taxon>
        <taxon>Pseudomonas</taxon>
    </lineage>
</organism>
<comment type="caution">
    <text evidence="1">The sequence shown here is derived from an EMBL/GenBank/DDBJ whole genome shotgun (WGS) entry which is preliminary data.</text>
</comment>